<feature type="compositionally biased region" description="Basic residues" evidence="1">
    <location>
        <begin position="296"/>
        <end position="314"/>
    </location>
</feature>
<dbReference type="EMBL" id="CAUWAG010000004">
    <property type="protein sequence ID" value="CAJ2503313.1"/>
    <property type="molecule type" value="Genomic_DNA"/>
</dbReference>
<gene>
    <name evidence="3" type="ORF">KHLLAP_LOCUS3781</name>
</gene>
<dbReference type="Gene3D" id="2.60.40.4370">
    <property type="match status" value="1"/>
</dbReference>
<comment type="caution">
    <text evidence="3">The sequence shown here is derived from an EMBL/GenBank/DDBJ whole genome shotgun (WGS) entry which is preliminary data.</text>
</comment>
<feature type="compositionally biased region" description="Low complexity" evidence="1">
    <location>
        <begin position="95"/>
        <end position="110"/>
    </location>
</feature>
<feature type="compositionally biased region" description="Acidic residues" evidence="1">
    <location>
        <begin position="111"/>
        <end position="120"/>
    </location>
</feature>
<evidence type="ECO:0000313" key="3">
    <source>
        <dbReference type="EMBL" id="CAJ2503313.1"/>
    </source>
</evidence>
<feature type="compositionally biased region" description="Low complexity" evidence="1">
    <location>
        <begin position="315"/>
        <end position="339"/>
    </location>
</feature>
<feature type="region of interest" description="Disordered" evidence="1">
    <location>
        <begin position="1"/>
        <end position="42"/>
    </location>
</feature>
<proteinExistence type="predicted"/>
<evidence type="ECO:0000313" key="4">
    <source>
        <dbReference type="Proteomes" id="UP001295740"/>
    </source>
</evidence>
<dbReference type="Pfam" id="PF10419">
    <property type="entry name" value="TFIIIC_sub6"/>
    <property type="match status" value="1"/>
</dbReference>
<reference evidence="3" key="1">
    <citation type="submission" date="2023-10" db="EMBL/GenBank/DDBJ databases">
        <authorList>
            <person name="Hackl T."/>
        </authorList>
    </citation>
    <scope>NUCLEOTIDE SEQUENCE</scope>
</reference>
<keyword evidence="4" id="KW-1185">Reference proteome</keyword>
<evidence type="ECO:0000259" key="2">
    <source>
        <dbReference type="Pfam" id="PF10419"/>
    </source>
</evidence>
<dbReference type="Proteomes" id="UP001295740">
    <property type="component" value="Unassembled WGS sequence"/>
</dbReference>
<protein>
    <submittedName>
        <fullName evidence="3">Uu.00g107070.m01.CDS01</fullName>
    </submittedName>
</protein>
<evidence type="ECO:0000256" key="1">
    <source>
        <dbReference type="SAM" id="MobiDB-lite"/>
    </source>
</evidence>
<feature type="region of interest" description="Disordered" evidence="1">
    <location>
        <begin position="283"/>
        <end position="415"/>
    </location>
</feature>
<accession>A0AAI8YFV3</accession>
<dbReference type="InterPro" id="IPR019481">
    <property type="entry name" value="TFIIIC_triple_barrel"/>
</dbReference>
<sequence length="415" mass="45258">MASIGMVEAGPQTTNHTLLPATATSHPLVAKPADDDESDWEYEYSTTETETFYVTLDLSKSDFKAPDTSKIHCGRGEWEGAKNAEPFLNKRKSADQSASNSAASSAVNSDAEQDDDDEQQGEARLGKGTQSSGPEVSAEKGEDAHKVQILDLHTTNPIVSYKGRVYAGQWSENVTTELLMTRHDDNEPFPVLRHLDNDVDLLAASCARVTVREQQLKPKDDLRGHQGGFDDDNIPSRDIVPVPDKGANKERLGQGVFLANLMALKKRKGETDEVTLLAKHADKRTARTKVGSYRRTGGRRGRRGRPRVAGRGRTRGAPLHLLREASLGAESAASSGAPSQVASESVSTPTPSQWSELADDDEENNAPRPLHDLMEEDEDGVEDEDVLGSGSEDHMSEDDQGEDREDIAEMDIDED</sequence>
<feature type="compositionally biased region" description="Acidic residues" evidence="1">
    <location>
        <begin position="395"/>
        <end position="415"/>
    </location>
</feature>
<feature type="domain" description="Transcription factor TFIIIC triple barrel" evidence="2">
    <location>
        <begin position="47"/>
        <end position="216"/>
    </location>
</feature>
<feature type="region of interest" description="Disordered" evidence="1">
    <location>
        <begin position="91"/>
        <end position="143"/>
    </location>
</feature>
<dbReference type="AlphaFoldDB" id="A0AAI8YFV3"/>
<feature type="compositionally biased region" description="Acidic residues" evidence="1">
    <location>
        <begin position="374"/>
        <end position="386"/>
    </location>
</feature>
<feature type="region of interest" description="Disordered" evidence="1">
    <location>
        <begin position="219"/>
        <end position="239"/>
    </location>
</feature>
<name>A0AAI8YFV3_9PEZI</name>
<feature type="compositionally biased region" description="Polar residues" evidence="1">
    <location>
        <begin position="11"/>
        <end position="25"/>
    </location>
</feature>
<feature type="compositionally biased region" description="Polar residues" evidence="1">
    <location>
        <begin position="340"/>
        <end position="355"/>
    </location>
</feature>
<organism evidence="3 4">
    <name type="scientific">Anthostomella pinea</name>
    <dbReference type="NCBI Taxonomy" id="933095"/>
    <lineage>
        <taxon>Eukaryota</taxon>
        <taxon>Fungi</taxon>
        <taxon>Dikarya</taxon>
        <taxon>Ascomycota</taxon>
        <taxon>Pezizomycotina</taxon>
        <taxon>Sordariomycetes</taxon>
        <taxon>Xylariomycetidae</taxon>
        <taxon>Xylariales</taxon>
        <taxon>Xylariaceae</taxon>
        <taxon>Anthostomella</taxon>
    </lineage>
</organism>